<dbReference type="EMBL" id="JXSL01000027">
    <property type="protein sequence ID" value="KIL98647.1"/>
    <property type="molecule type" value="Genomic_DNA"/>
</dbReference>
<dbReference type="PANTHER" id="PTHR42782:SF4">
    <property type="entry name" value="DUF455 DOMAIN-CONTAINING PROTEIN"/>
    <property type="match status" value="1"/>
</dbReference>
<dbReference type="InterPro" id="IPR009078">
    <property type="entry name" value="Ferritin-like_SF"/>
</dbReference>
<evidence type="ECO:0000313" key="3">
    <source>
        <dbReference type="Proteomes" id="UP000031971"/>
    </source>
</evidence>
<feature type="region of interest" description="Disordered" evidence="1">
    <location>
        <begin position="39"/>
        <end position="62"/>
    </location>
</feature>
<evidence type="ECO:0000256" key="1">
    <source>
        <dbReference type="SAM" id="MobiDB-lite"/>
    </source>
</evidence>
<gene>
    <name evidence="2" type="ORF">CCC_02097</name>
</gene>
<evidence type="ECO:0000313" key="2">
    <source>
        <dbReference type="EMBL" id="KIL98647.1"/>
    </source>
</evidence>
<proteinExistence type="predicted"/>
<dbReference type="PANTHER" id="PTHR42782">
    <property type="entry name" value="SI:CH73-314G15.3"/>
    <property type="match status" value="1"/>
</dbReference>
<reference evidence="2 3" key="1">
    <citation type="submission" date="2015-01" db="EMBL/GenBank/DDBJ databases">
        <title>Genome Sequence of Magnetospirillum magnetotacticum Strain MS-1.</title>
        <authorList>
            <person name="Marinov G.K."/>
            <person name="Smalley M.D."/>
            <person name="DeSalvo G."/>
        </authorList>
    </citation>
    <scope>NUCLEOTIDE SEQUENCE [LARGE SCALE GENOMIC DNA]</scope>
    <source>
        <strain evidence="2 3">MS-1</strain>
    </source>
</reference>
<dbReference type="SUPFAM" id="SSF47240">
    <property type="entry name" value="Ferritin-like"/>
    <property type="match status" value="1"/>
</dbReference>
<dbReference type="InterPro" id="IPR011197">
    <property type="entry name" value="UCP012318"/>
</dbReference>
<accession>A0A0C2UAZ7</accession>
<dbReference type="InterPro" id="IPR007402">
    <property type="entry name" value="DUF455"/>
</dbReference>
<dbReference type="CDD" id="cd00657">
    <property type="entry name" value="Ferritin_like"/>
    <property type="match status" value="1"/>
</dbReference>
<keyword evidence="3" id="KW-1185">Reference proteome</keyword>
<dbReference type="AlphaFoldDB" id="A0A0C2UAZ7"/>
<organism evidence="2 3">
    <name type="scientific">Paramagnetospirillum magnetotacticum MS-1</name>
    <dbReference type="NCBI Taxonomy" id="272627"/>
    <lineage>
        <taxon>Bacteria</taxon>
        <taxon>Pseudomonadati</taxon>
        <taxon>Pseudomonadota</taxon>
        <taxon>Alphaproteobacteria</taxon>
        <taxon>Rhodospirillales</taxon>
        <taxon>Magnetospirillaceae</taxon>
        <taxon>Paramagnetospirillum</taxon>
    </lineage>
</organism>
<dbReference type="STRING" id="272627.CCC_02097"/>
<sequence>MITLSQAACAVLNAADPAEKCRLTRDYAADWREGRIAEVGDTLPPDRPARPERPLLLPPKEMPRRSYGGDRGRIGLIHALAHIELNAIDLGWDIVARFAHETLPRDFASDWVQVALDEVEHFEMLERLLASLGAGYGDLPAHDGLWQAAEKTADDILARLVVVPMTLEARGCDTTPATMEKLARNGDNLTPPALDIIYHDEIRHVAAGVRWFTHVAKKRGLDPKTAYQERMRERYPAGLKPPFNHQARAEAAFPRDWYEEMARA</sequence>
<evidence type="ECO:0008006" key="4">
    <source>
        <dbReference type="Google" id="ProtNLM"/>
    </source>
</evidence>
<dbReference type="PIRSF" id="PIRSF012318">
    <property type="entry name" value="UCP012318"/>
    <property type="match status" value="1"/>
</dbReference>
<dbReference type="Pfam" id="PF04305">
    <property type="entry name" value="DUF455"/>
    <property type="match status" value="1"/>
</dbReference>
<dbReference type="Proteomes" id="UP000031971">
    <property type="component" value="Unassembled WGS sequence"/>
</dbReference>
<name>A0A0C2UAZ7_PARME</name>
<protein>
    <recommendedName>
        <fullName evidence="4">Rhamnosyltransferase</fullName>
    </recommendedName>
</protein>
<comment type="caution">
    <text evidence="2">The sequence shown here is derived from an EMBL/GenBank/DDBJ whole genome shotgun (WGS) entry which is preliminary data.</text>
</comment>